<organism evidence="3 4">
    <name type="scientific">Halanaerobium congolense</name>
    <dbReference type="NCBI Taxonomy" id="54121"/>
    <lineage>
        <taxon>Bacteria</taxon>
        <taxon>Bacillati</taxon>
        <taxon>Bacillota</taxon>
        <taxon>Clostridia</taxon>
        <taxon>Halanaerobiales</taxon>
        <taxon>Halanaerobiaceae</taxon>
        <taxon>Halanaerobium</taxon>
    </lineage>
</organism>
<sequence length="58" mass="6983">MPEIYTPEEIAEKLKVSEQTIRRYLREEKMEGFKVGNSWRIKEKSFLDFIDQQSSSKK</sequence>
<dbReference type="SUPFAM" id="SSF46955">
    <property type="entry name" value="Putative DNA-binding domain"/>
    <property type="match status" value="1"/>
</dbReference>
<accession>A0A1I0CJ23</accession>
<dbReference type="Proteomes" id="UP000198612">
    <property type="component" value="Unassembled WGS sequence"/>
</dbReference>
<dbReference type="EMBL" id="FNBJ01000038">
    <property type="protein sequence ID" value="SDG01281.1"/>
    <property type="molecule type" value="Genomic_DNA"/>
</dbReference>
<dbReference type="Gene3D" id="1.10.10.60">
    <property type="entry name" value="Homeodomain-like"/>
    <property type="match status" value="1"/>
</dbReference>
<evidence type="ECO:0000313" key="3">
    <source>
        <dbReference type="EMBL" id="SET19615.1"/>
    </source>
</evidence>
<evidence type="ECO:0000259" key="1">
    <source>
        <dbReference type="Pfam" id="PF12728"/>
    </source>
</evidence>
<dbReference type="RefSeq" id="WP_089720776.1">
    <property type="nucleotide sequence ID" value="NZ_FNBJ01000038.1"/>
</dbReference>
<evidence type="ECO:0000313" key="4">
    <source>
        <dbReference type="Proteomes" id="UP000198612"/>
    </source>
</evidence>
<reference evidence="4 5" key="1">
    <citation type="submission" date="2016-10" db="EMBL/GenBank/DDBJ databases">
        <authorList>
            <person name="Varghese N."/>
            <person name="Submissions S."/>
        </authorList>
    </citation>
    <scope>NUCLEOTIDE SEQUENCE [LARGE SCALE GENOMIC DNA]</scope>
    <source>
        <strain evidence="2 5">WG2</strain>
        <strain evidence="3 4">WG5</strain>
    </source>
</reference>
<evidence type="ECO:0000313" key="2">
    <source>
        <dbReference type="EMBL" id="SDG01281.1"/>
    </source>
</evidence>
<feature type="domain" description="Helix-turn-helix" evidence="1">
    <location>
        <begin position="5"/>
        <end position="54"/>
    </location>
</feature>
<dbReference type="AlphaFoldDB" id="A0A1I0CJ23"/>
<dbReference type="InterPro" id="IPR009061">
    <property type="entry name" value="DNA-bd_dom_put_sf"/>
</dbReference>
<keyword evidence="5" id="KW-1185">Reference proteome</keyword>
<protein>
    <submittedName>
        <fullName evidence="3">DNA binding domain-containing protein, excisionase family</fullName>
    </submittedName>
</protein>
<dbReference type="GO" id="GO:0003677">
    <property type="term" value="F:DNA binding"/>
    <property type="evidence" value="ECO:0007669"/>
    <property type="project" value="InterPro"/>
</dbReference>
<dbReference type="Pfam" id="PF12728">
    <property type="entry name" value="HTH_17"/>
    <property type="match status" value="1"/>
</dbReference>
<dbReference type="EMBL" id="FOHG01000038">
    <property type="protein sequence ID" value="SET19615.1"/>
    <property type="molecule type" value="Genomic_DNA"/>
</dbReference>
<dbReference type="Proteomes" id="UP000199519">
    <property type="component" value="Unassembled WGS sequence"/>
</dbReference>
<proteinExistence type="predicted"/>
<dbReference type="InterPro" id="IPR010093">
    <property type="entry name" value="SinI_DNA-bd"/>
</dbReference>
<dbReference type="InterPro" id="IPR041657">
    <property type="entry name" value="HTH_17"/>
</dbReference>
<name>A0A1I0CJ23_9FIRM</name>
<dbReference type="NCBIfam" id="TIGR01764">
    <property type="entry name" value="excise"/>
    <property type="match status" value="1"/>
</dbReference>
<evidence type="ECO:0000313" key="5">
    <source>
        <dbReference type="Proteomes" id="UP000199519"/>
    </source>
</evidence>
<gene>
    <name evidence="2" type="ORF">SAMN04488598_1381</name>
    <name evidence="3" type="ORF">SAMN04515652_1381</name>
</gene>